<evidence type="ECO:0000313" key="2">
    <source>
        <dbReference type="Proteomes" id="UP000185146"/>
    </source>
</evidence>
<evidence type="ECO:0000313" key="1">
    <source>
        <dbReference type="EMBL" id="APO80023.1"/>
    </source>
</evidence>
<dbReference type="RefSeq" id="WP_010951899.1">
    <property type="nucleotide sequence ID" value="NZ_CABEEI010000015.1"/>
</dbReference>
<dbReference type="AlphaFoldDB" id="A0A1L5PIP0"/>
<protein>
    <submittedName>
        <fullName evidence="1">Uncharacterized protein</fullName>
    </submittedName>
</protein>
<dbReference type="EMBL" id="CP018743">
    <property type="protein sequence ID" value="APO80023.1"/>
    <property type="molecule type" value="Genomic_DNA"/>
</dbReference>
<accession>A0A1L5PIP0</accession>
<sequence length="101" mass="11214">MPPKYVNRGGQPREKCMVAAYALVKNYGATQSTVAEVMGCSQGTVANWVKEVGFRKEINGLKNELGKAHDYIADLADQLNLIEYNPDDGGHYYDDDEGDER</sequence>
<dbReference type="Proteomes" id="UP000185146">
    <property type="component" value="Chromosome"/>
</dbReference>
<proteinExistence type="predicted"/>
<name>A0A1L5PIP0_PSEPU</name>
<reference evidence="1 2" key="1">
    <citation type="submission" date="2016-12" db="EMBL/GenBank/DDBJ databases">
        <title>Draft Genome Sequence of Mercury Resistant Pseudomonas DRA525.</title>
        <authorList>
            <person name="Drace K.M."/>
        </authorList>
    </citation>
    <scope>NUCLEOTIDE SEQUENCE [LARGE SCALE GENOMIC DNA]</scope>
    <source>
        <strain evidence="1 2">DRA525</strain>
    </source>
</reference>
<organism evidence="1 2">
    <name type="scientific">Pseudomonas putida</name>
    <name type="common">Arthrobacter siderocapsulatus</name>
    <dbReference type="NCBI Taxonomy" id="303"/>
    <lineage>
        <taxon>Bacteria</taxon>
        <taxon>Pseudomonadati</taxon>
        <taxon>Pseudomonadota</taxon>
        <taxon>Gammaproteobacteria</taxon>
        <taxon>Pseudomonadales</taxon>
        <taxon>Pseudomonadaceae</taxon>
        <taxon>Pseudomonas</taxon>
    </lineage>
</organism>
<gene>
    <name evidence="1" type="ORF">BL240_00310</name>
</gene>